<dbReference type="EMBL" id="SPQB01000021">
    <property type="protein sequence ID" value="TFU32646.1"/>
    <property type="molecule type" value="Genomic_DNA"/>
</dbReference>
<name>A0A4Y9FUS7_9MICO</name>
<dbReference type="Proteomes" id="UP000298358">
    <property type="component" value="Unassembled WGS sequence"/>
</dbReference>
<keyword evidence="1" id="KW-1133">Transmembrane helix</keyword>
<evidence type="ECO:0000313" key="3">
    <source>
        <dbReference type="Proteomes" id="UP000298358"/>
    </source>
</evidence>
<keyword evidence="3" id="KW-1185">Reference proteome</keyword>
<reference evidence="2 3" key="1">
    <citation type="submission" date="2019-03" db="EMBL/GenBank/DDBJ databases">
        <title>Diversity of the mouse oral microbiome.</title>
        <authorList>
            <person name="Joseph S."/>
            <person name="Aduse-Opoku J."/>
            <person name="Curtis M."/>
            <person name="Wade W."/>
            <person name="Hashim A."/>
        </authorList>
    </citation>
    <scope>NUCLEOTIDE SEQUENCE [LARGE SCALE GENOMIC DNA]</scope>
    <source>
        <strain evidence="2 3">P1012</strain>
    </source>
</reference>
<evidence type="ECO:0000313" key="2">
    <source>
        <dbReference type="EMBL" id="TFU32646.1"/>
    </source>
</evidence>
<dbReference type="AlphaFoldDB" id="A0A4Y9FUS7"/>
<feature type="transmembrane region" description="Helical" evidence="1">
    <location>
        <begin position="89"/>
        <end position="106"/>
    </location>
</feature>
<organism evidence="2 3">
    <name type="scientific">Microbacterium paludicola</name>
    <dbReference type="NCBI Taxonomy" id="300019"/>
    <lineage>
        <taxon>Bacteria</taxon>
        <taxon>Bacillati</taxon>
        <taxon>Actinomycetota</taxon>
        <taxon>Actinomycetes</taxon>
        <taxon>Micrococcales</taxon>
        <taxon>Microbacteriaceae</taxon>
        <taxon>Microbacterium</taxon>
    </lineage>
</organism>
<feature type="transmembrane region" description="Helical" evidence="1">
    <location>
        <begin position="60"/>
        <end position="82"/>
    </location>
</feature>
<sequence>MSTASRRTGSYADTPLQKVALVFGIVFLIVGLGGFIPGLTSNIESLQFAGHESEAMLLGIFQVSILHNIVHLLFGIVGLLAARSFGGSRAYLIWGGALYAVLWLYGLFVPHDHAANFVPLNTADNWLHFVLAVTMIGLGLLLGRGARDALRS</sequence>
<accession>A0A4Y9FUS7</accession>
<comment type="caution">
    <text evidence="2">The sequence shown here is derived from an EMBL/GenBank/DDBJ whole genome shotgun (WGS) entry which is preliminary data.</text>
</comment>
<feature type="transmembrane region" description="Helical" evidence="1">
    <location>
        <begin position="126"/>
        <end position="143"/>
    </location>
</feature>
<keyword evidence="1" id="KW-0812">Transmembrane</keyword>
<dbReference type="OrthoDB" id="572373at2"/>
<proteinExistence type="predicted"/>
<gene>
    <name evidence="2" type="ORF">E4U02_09590</name>
</gene>
<protein>
    <submittedName>
        <fullName evidence="2">DUF4383 domain-containing protein</fullName>
    </submittedName>
</protein>
<feature type="transmembrane region" description="Helical" evidence="1">
    <location>
        <begin position="20"/>
        <end position="40"/>
    </location>
</feature>
<dbReference type="RefSeq" id="WP_135114619.1">
    <property type="nucleotide sequence ID" value="NZ_JADGLL010000021.1"/>
</dbReference>
<keyword evidence="1" id="KW-0472">Membrane</keyword>
<evidence type="ECO:0000256" key="1">
    <source>
        <dbReference type="SAM" id="Phobius"/>
    </source>
</evidence>
<dbReference type="Pfam" id="PF14325">
    <property type="entry name" value="DUF4383"/>
    <property type="match status" value="1"/>
</dbReference>